<comment type="caution">
    <text evidence="9">The sequence shown here is derived from an EMBL/GenBank/DDBJ whole genome shotgun (WGS) entry which is preliminary data.</text>
</comment>
<evidence type="ECO:0000313" key="9">
    <source>
        <dbReference type="EMBL" id="RMY47891.1"/>
    </source>
</evidence>
<dbReference type="Gene3D" id="1.20.1250.20">
    <property type="entry name" value="MFS general substrate transporter like domains"/>
    <property type="match status" value="1"/>
</dbReference>
<dbReference type="PANTHER" id="PTHR23502:SF74">
    <property type="entry name" value="MAJOR FACILITATOR SUPERFAMILY (MFS) PROFILE DOMAIN-CONTAINING PROTEIN"/>
    <property type="match status" value="1"/>
</dbReference>
<feature type="transmembrane region" description="Helical" evidence="7">
    <location>
        <begin position="199"/>
        <end position="220"/>
    </location>
</feature>
<dbReference type="InterPro" id="IPR020846">
    <property type="entry name" value="MFS_dom"/>
</dbReference>
<evidence type="ECO:0000256" key="4">
    <source>
        <dbReference type="ARBA" id="ARBA00022989"/>
    </source>
</evidence>
<feature type="transmembrane region" description="Helical" evidence="7">
    <location>
        <begin position="416"/>
        <end position="439"/>
    </location>
</feature>
<dbReference type="Pfam" id="PF07690">
    <property type="entry name" value="MFS_1"/>
    <property type="match status" value="1"/>
</dbReference>
<evidence type="ECO:0000256" key="5">
    <source>
        <dbReference type="ARBA" id="ARBA00023136"/>
    </source>
</evidence>
<protein>
    <recommendedName>
        <fullName evidence="8">Major facilitator superfamily (MFS) profile domain-containing protein</fullName>
    </recommendedName>
</protein>
<dbReference type="GO" id="GO:0022857">
    <property type="term" value="F:transmembrane transporter activity"/>
    <property type="evidence" value="ECO:0007669"/>
    <property type="project" value="InterPro"/>
</dbReference>
<evidence type="ECO:0000259" key="8">
    <source>
        <dbReference type="PROSITE" id="PS50850"/>
    </source>
</evidence>
<dbReference type="AlphaFoldDB" id="A0A3M7C705"/>
<comment type="similarity">
    <text evidence="2">Belongs to the major facilitator superfamily.</text>
</comment>
<evidence type="ECO:0000313" key="10">
    <source>
        <dbReference type="Proteomes" id="UP000270230"/>
    </source>
</evidence>
<organism evidence="9 10">
    <name type="scientific">Hortaea werneckii</name>
    <name type="common">Black yeast</name>
    <name type="synonym">Cladosporium werneckii</name>
    <dbReference type="NCBI Taxonomy" id="91943"/>
    <lineage>
        <taxon>Eukaryota</taxon>
        <taxon>Fungi</taxon>
        <taxon>Dikarya</taxon>
        <taxon>Ascomycota</taxon>
        <taxon>Pezizomycotina</taxon>
        <taxon>Dothideomycetes</taxon>
        <taxon>Dothideomycetidae</taxon>
        <taxon>Mycosphaerellales</taxon>
        <taxon>Teratosphaeriaceae</taxon>
        <taxon>Hortaea</taxon>
    </lineage>
</organism>
<feature type="transmembrane region" description="Helical" evidence="7">
    <location>
        <begin position="478"/>
        <end position="498"/>
    </location>
</feature>
<evidence type="ECO:0000256" key="7">
    <source>
        <dbReference type="SAM" id="Phobius"/>
    </source>
</evidence>
<feature type="transmembrane region" description="Helical" evidence="7">
    <location>
        <begin position="445"/>
        <end position="466"/>
    </location>
</feature>
<accession>A0A3M7C705</accession>
<feature type="domain" description="Major facilitator superfamily (MFS) profile" evidence="8">
    <location>
        <begin position="105"/>
        <end position="537"/>
    </location>
</feature>
<dbReference type="OrthoDB" id="5141738at2759"/>
<feature type="transmembrane region" description="Helical" evidence="7">
    <location>
        <begin position="262"/>
        <end position="281"/>
    </location>
</feature>
<name>A0A3M7C705_HORWE</name>
<keyword evidence="3 7" id="KW-0812">Transmembrane</keyword>
<evidence type="ECO:0000256" key="1">
    <source>
        <dbReference type="ARBA" id="ARBA00004141"/>
    </source>
</evidence>
<feature type="transmembrane region" description="Helical" evidence="7">
    <location>
        <begin position="105"/>
        <end position="124"/>
    </location>
</feature>
<dbReference type="EMBL" id="QWIN01000709">
    <property type="protein sequence ID" value="RMY47891.1"/>
    <property type="molecule type" value="Genomic_DNA"/>
</dbReference>
<keyword evidence="4 7" id="KW-1133">Transmembrane helix</keyword>
<evidence type="ECO:0000256" key="6">
    <source>
        <dbReference type="SAM" id="MobiDB-lite"/>
    </source>
</evidence>
<feature type="transmembrane region" description="Helical" evidence="7">
    <location>
        <begin position="174"/>
        <end position="193"/>
    </location>
</feature>
<feature type="transmembrane region" description="Helical" evidence="7">
    <location>
        <begin position="376"/>
        <end position="395"/>
    </location>
</feature>
<feature type="transmembrane region" description="Helical" evidence="7">
    <location>
        <begin position="332"/>
        <end position="356"/>
    </location>
</feature>
<evidence type="ECO:0000256" key="2">
    <source>
        <dbReference type="ARBA" id="ARBA00008335"/>
    </source>
</evidence>
<proteinExistence type="inferred from homology"/>
<dbReference type="InterPro" id="IPR011701">
    <property type="entry name" value="MFS"/>
</dbReference>
<feature type="transmembrane region" description="Helical" evidence="7">
    <location>
        <begin position="232"/>
        <end position="256"/>
    </location>
</feature>
<dbReference type="VEuPathDB" id="FungiDB:BTJ68_06914"/>
<evidence type="ECO:0000256" key="3">
    <source>
        <dbReference type="ARBA" id="ARBA00022692"/>
    </source>
</evidence>
<feature type="region of interest" description="Disordered" evidence="6">
    <location>
        <begin position="12"/>
        <end position="80"/>
    </location>
</feature>
<feature type="region of interest" description="Disordered" evidence="6">
    <location>
        <begin position="556"/>
        <end position="579"/>
    </location>
</feature>
<gene>
    <name evidence="9" type="ORF">D0865_08405</name>
</gene>
<dbReference type="Proteomes" id="UP000270230">
    <property type="component" value="Unassembled WGS sequence"/>
</dbReference>
<dbReference type="PANTHER" id="PTHR23502">
    <property type="entry name" value="MAJOR FACILITATOR SUPERFAMILY"/>
    <property type="match status" value="1"/>
</dbReference>
<dbReference type="SUPFAM" id="SSF103473">
    <property type="entry name" value="MFS general substrate transporter"/>
    <property type="match status" value="1"/>
</dbReference>
<dbReference type="InterPro" id="IPR036259">
    <property type="entry name" value="MFS_trans_sf"/>
</dbReference>
<dbReference type="PROSITE" id="PS50850">
    <property type="entry name" value="MFS"/>
    <property type="match status" value="1"/>
</dbReference>
<feature type="transmembrane region" description="Helical" evidence="7">
    <location>
        <begin position="510"/>
        <end position="533"/>
    </location>
</feature>
<feature type="compositionally biased region" description="Polar residues" evidence="6">
    <location>
        <begin position="64"/>
        <end position="80"/>
    </location>
</feature>
<keyword evidence="5 7" id="KW-0472">Membrane</keyword>
<dbReference type="CDD" id="cd17323">
    <property type="entry name" value="MFS_Tpo1_MDR_like"/>
    <property type="match status" value="1"/>
</dbReference>
<comment type="subcellular location">
    <subcellularLocation>
        <location evidence="1">Membrane</location>
        <topology evidence="1">Multi-pass membrane protein</topology>
    </subcellularLocation>
</comment>
<dbReference type="GO" id="GO:0005886">
    <property type="term" value="C:plasma membrane"/>
    <property type="evidence" value="ECO:0007669"/>
    <property type="project" value="TreeGrafter"/>
</dbReference>
<feature type="transmembrane region" description="Helical" evidence="7">
    <location>
        <begin position="144"/>
        <end position="162"/>
    </location>
</feature>
<dbReference type="FunFam" id="1.20.1250.20:FF:000082">
    <property type="entry name" value="MFS multidrug transporter, putative"/>
    <property type="match status" value="1"/>
</dbReference>
<sequence length="579" mass="63575">MQRYAARLRAAELTKIRMAAPSDEGQNPTPPEVSHGGATRPPSVSQLHADDIGKQVELEKPETSRANSSSPSPCPNEQQNPERVIVSFDDGDPMNPYNFSQPRKLFIVVTCMVLVMNSTIGSSIASGISEPTQEYFGISNDQLLVLPISIYLIGYVIGPLVFAPLSESYGRKPVLIATFVVFTAFTLGTALASTFAGLVIMRLLAGIGASTPISVIGGVYADIYNTRKARGLVITIFMAATTWGPLIGPIASGYVAPVSWRWAYWVSLIVAGATWPFLILMPETYGPIVLKRKARYLREKQGDANVVAPVELQKQDLRELIVVVLTRPIRMFLFEAIVTTTCLYLSVVYAIFYIFFQAYPIIFRGTYGFTSGQVGLTFLPIGVGSMIAGGIYLVWDSFLARSQAKTPAPAWTQIEEYIRLPLACLGGPLFVISLFWLGWTARVSIHWIVPTLSALPFGLGFLLIFMGELNYLVDAYEVYAASAMGAASCSRSLFGVVLPFAAKPMYNNLGVAWACSLLGFLSLLMSAIPFVFIKFGDRIRANSKFCRELKQKKEEEERAKHESAHQSLQLVVNKHEEGV</sequence>
<feature type="compositionally biased region" description="Basic and acidic residues" evidence="6">
    <location>
        <begin position="48"/>
        <end position="63"/>
    </location>
</feature>
<reference evidence="9 10" key="1">
    <citation type="journal article" date="2018" name="BMC Genomics">
        <title>Genomic evidence for intraspecific hybridization in a clonal and extremely halotolerant yeast.</title>
        <authorList>
            <person name="Gostincar C."/>
            <person name="Stajich J.E."/>
            <person name="Zupancic J."/>
            <person name="Zalar P."/>
            <person name="Gunde-Cimerman N."/>
        </authorList>
    </citation>
    <scope>NUCLEOTIDE SEQUENCE [LARGE SCALE GENOMIC DNA]</scope>
    <source>
        <strain evidence="9 10">EXF-151</strain>
    </source>
</reference>